<comment type="caution">
    <text evidence="3">The sequence shown here is derived from an EMBL/GenBank/DDBJ whole genome shotgun (WGS) entry which is preliminary data.</text>
</comment>
<name>A0ABU0ZW52_9ACTN</name>
<gene>
    <name evidence="3" type="ORF">RB614_42870</name>
</gene>
<dbReference type="Pfam" id="PF04972">
    <property type="entry name" value="BON"/>
    <property type="match status" value="1"/>
</dbReference>
<proteinExistence type="predicted"/>
<protein>
    <submittedName>
        <fullName evidence="3">BON domain-containing protein</fullName>
    </submittedName>
</protein>
<evidence type="ECO:0000313" key="3">
    <source>
        <dbReference type="EMBL" id="MDQ7911254.1"/>
    </source>
</evidence>
<feature type="region of interest" description="Disordered" evidence="1">
    <location>
        <begin position="1"/>
        <end position="29"/>
    </location>
</feature>
<dbReference type="Proteomes" id="UP001230908">
    <property type="component" value="Unassembled WGS sequence"/>
</dbReference>
<sequence length="101" mass="10796">MMAPWPLPEDEPAGRPSRRPAPRRDNDKVLADRVVERLVRDGRTRPQSICVEVQNGVAILTGRVDTAELMAVAGGLAWQTPGIVDVCNALRPSDGDGPASG</sequence>
<dbReference type="InterPro" id="IPR007055">
    <property type="entry name" value="BON_dom"/>
</dbReference>
<reference evidence="3 4" key="1">
    <citation type="submission" date="2023-08" db="EMBL/GenBank/DDBJ databases">
        <title>Phytohabitans sansha sp. nov., isolated from marine sediment.</title>
        <authorList>
            <person name="Zhao Y."/>
            <person name="Yi K."/>
        </authorList>
    </citation>
    <scope>NUCLEOTIDE SEQUENCE [LARGE SCALE GENOMIC DNA]</scope>
    <source>
        <strain evidence="3 4">ZYX-F-186</strain>
    </source>
</reference>
<dbReference type="RefSeq" id="WP_308718474.1">
    <property type="nucleotide sequence ID" value="NZ_JAVHUY010000075.1"/>
</dbReference>
<accession>A0ABU0ZW52</accession>
<dbReference type="PROSITE" id="PS50914">
    <property type="entry name" value="BON"/>
    <property type="match status" value="1"/>
</dbReference>
<feature type="domain" description="BON" evidence="2">
    <location>
        <begin position="26"/>
        <end position="94"/>
    </location>
</feature>
<evidence type="ECO:0000256" key="1">
    <source>
        <dbReference type="SAM" id="MobiDB-lite"/>
    </source>
</evidence>
<evidence type="ECO:0000313" key="4">
    <source>
        <dbReference type="Proteomes" id="UP001230908"/>
    </source>
</evidence>
<evidence type="ECO:0000259" key="2">
    <source>
        <dbReference type="PROSITE" id="PS50914"/>
    </source>
</evidence>
<dbReference type="EMBL" id="JAVHUY010000075">
    <property type="protein sequence ID" value="MDQ7911254.1"/>
    <property type="molecule type" value="Genomic_DNA"/>
</dbReference>
<organism evidence="3 4">
    <name type="scientific">Phytohabitans maris</name>
    <dbReference type="NCBI Taxonomy" id="3071409"/>
    <lineage>
        <taxon>Bacteria</taxon>
        <taxon>Bacillati</taxon>
        <taxon>Actinomycetota</taxon>
        <taxon>Actinomycetes</taxon>
        <taxon>Micromonosporales</taxon>
        <taxon>Micromonosporaceae</taxon>
    </lineage>
</organism>
<keyword evidence="4" id="KW-1185">Reference proteome</keyword>
<dbReference type="Gene3D" id="3.30.1340.30">
    <property type="match status" value="1"/>
</dbReference>